<gene>
    <name evidence="2" type="ORF">K814_0115520</name>
</gene>
<dbReference type="Pfam" id="PF14341">
    <property type="entry name" value="PilX_N"/>
    <property type="match status" value="1"/>
</dbReference>
<organism evidence="2 3">
    <name type="scientific">Pseudomonas fluorescens LMG 5329</name>
    <dbReference type="NCBI Taxonomy" id="1324332"/>
    <lineage>
        <taxon>Bacteria</taxon>
        <taxon>Pseudomonadati</taxon>
        <taxon>Pseudomonadota</taxon>
        <taxon>Gammaproteobacteria</taxon>
        <taxon>Pseudomonadales</taxon>
        <taxon>Pseudomonadaceae</taxon>
        <taxon>Pseudomonas</taxon>
    </lineage>
</organism>
<dbReference type="InterPro" id="IPR025746">
    <property type="entry name" value="PilX_N_dom"/>
</dbReference>
<proteinExistence type="predicted"/>
<evidence type="ECO:0000313" key="2">
    <source>
        <dbReference type="EMBL" id="KGE67066.1"/>
    </source>
</evidence>
<accession>A0A0A1Z1U6</accession>
<sequence>MKLKEPIRLRQAGMVLLISLVLLLLLSLIGLSSMQGAVTQQKVTASLWHRNQSLQSAESGLRRGESSVQRSFATLLPCRSIVTCAPPAAAYSVVGAGLDPVSGVTWVALRGGLYGIQSLGPAVGLAHVPPQTVADAYRVTAVGLSGQLRTVLESVYARVEEEGGSHFRRVAWRQLQ</sequence>
<dbReference type="Proteomes" id="UP000030060">
    <property type="component" value="Unassembled WGS sequence"/>
</dbReference>
<dbReference type="AlphaFoldDB" id="A0A0A1Z1U6"/>
<dbReference type="RefSeq" id="WP_038846858.1">
    <property type="nucleotide sequence ID" value="NZ_ASGY01000110.1"/>
</dbReference>
<dbReference type="EMBL" id="ASGY01000110">
    <property type="protein sequence ID" value="KGE67066.1"/>
    <property type="molecule type" value="Genomic_DNA"/>
</dbReference>
<reference evidence="2 3" key="1">
    <citation type="journal article" date="2013" name="Genome Announc.">
        <title>Draft Genome Sequence of Pseudomonas fluorescens LMG 5329, a White Line-Inducing Principle-Producing Bioindicator for the Mushroom Pathogen Pseudomonas tolaasii.</title>
        <authorList>
            <person name="Ghequire M.G."/>
            <person name="Rokni-Zadeh H."/>
            <person name="Zarrineh P."/>
            <person name="De Mot R."/>
        </authorList>
    </citation>
    <scope>NUCLEOTIDE SEQUENCE [LARGE SCALE GENOMIC DNA]</scope>
    <source>
        <strain evidence="2 3">LMG 5329</strain>
    </source>
</reference>
<feature type="domain" description="Type 4 fimbrial biogenesis protein PilX N-terminal" evidence="1">
    <location>
        <begin position="12"/>
        <end position="62"/>
    </location>
</feature>
<dbReference type="OrthoDB" id="5298746at2"/>
<protein>
    <submittedName>
        <fullName evidence="2">Pilus assembly protein PilX</fullName>
    </submittedName>
</protein>
<name>A0A0A1Z1U6_PSEFL</name>
<comment type="caution">
    <text evidence="2">The sequence shown here is derived from an EMBL/GenBank/DDBJ whole genome shotgun (WGS) entry which is preliminary data.</text>
</comment>
<evidence type="ECO:0000259" key="1">
    <source>
        <dbReference type="Pfam" id="PF14341"/>
    </source>
</evidence>
<evidence type="ECO:0000313" key="3">
    <source>
        <dbReference type="Proteomes" id="UP000030060"/>
    </source>
</evidence>